<reference evidence="1 2" key="1">
    <citation type="journal article" date="2014" name="PLoS Genet.">
        <title>The Genome of Spironucleus salmonicida Highlights a Fish Pathogen Adapted to Fluctuating Environments.</title>
        <authorList>
            <person name="Xu F."/>
            <person name="Jerlstrom-Hultqvist J."/>
            <person name="Einarsson E."/>
            <person name="Astvaldsson A."/>
            <person name="Svard S.G."/>
            <person name="Andersson J.O."/>
        </authorList>
    </citation>
    <scope>NUCLEOTIDE SEQUENCE</scope>
    <source>
        <strain evidence="2">ATCC 50377</strain>
    </source>
</reference>
<reference evidence="2" key="2">
    <citation type="submission" date="2020-12" db="EMBL/GenBank/DDBJ databases">
        <title>New Spironucleus salmonicida genome in near-complete chromosomes.</title>
        <authorList>
            <person name="Xu F."/>
            <person name="Kurt Z."/>
            <person name="Jimenez-Gonzalez A."/>
            <person name="Astvaldsson A."/>
            <person name="Andersson J.O."/>
            <person name="Svard S.G."/>
        </authorList>
    </citation>
    <scope>NUCLEOTIDE SEQUENCE</scope>
    <source>
        <strain evidence="2">ATCC 50377</strain>
    </source>
</reference>
<dbReference type="AlphaFoldDB" id="V6LIM7"/>
<accession>V6LIM7</accession>
<organism evidence="1">
    <name type="scientific">Spironucleus salmonicida</name>
    <dbReference type="NCBI Taxonomy" id="348837"/>
    <lineage>
        <taxon>Eukaryota</taxon>
        <taxon>Metamonada</taxon>
        <taxon>Diplomonadida</taxon>
        <taxon>Hexamitidae</taxon>
        <taxon>Hexamitinae</taxon>
        <taxon>Spironucleus</taxon>
    </lineage>
</organism>
<sequence length="406" mass="47699">MNQSILSREKDQFEEIQHLILKGQTDEVKISGIQKLHHYLSSEGYEIISQYPHFLPSLIRLCVEEQPEIRLETIFFLSKLTLLNLNLGGIFDEYFILVIQAVESPQFRLKIQQFKQFDEFLRLYYLVIHNIVIRGAYLLDGIQFIMPKVYQVTHPQWEKLLIAAAAYAAWNTEMEQAVVSIVTKTVTNQLVILDVLYEKARRKHSLIKVEQLLEIIAQNINIILTQDNERILTLCCQILLLISSSISRTYEFINIDIIQQMINLLKDSQLQYIKNSFLFILNTISCHQNGAIIIWQQPNFINNCIRKYIFNAKNQDQICILINILLYTNWEPSSDNIINLVSNFIRLYQRGSFQSSFQIQLLIKQIYEKFIFLREQIDSSKVFDIINTDSRFEQEEPVLNLYAEDS</sequence>
<dbReference type="Proteomes" id="UP000018208">
    <property type="component" value="Unassembled WGS sequence"/>
</dbReference>
<evidence type="ECO:0000313" key="3">
    <source>
        <dbReference type="Proteomes" id="UP000018208"/>
    </source>
</evidence>
<proteinExistence type="predicted"/>
<protein>
    <submittedName>
        <fullName evidence="1">Uncharacterized protein</fullName>
    </submittedName>
</protein>
<name>V6LIM7_9EUKA</name>
<keyword evidence="3" id="KW-1185">Reference proteome</keyword>
<gene>
    <name evidence="1" type="ORF">SS50377_16611</name>
    <name evidence="2" type="ORF">SS50377_20896</name>
</gene>
<dbReference type="EMBL" id="KI546135">
    <property type="protein sequence ID" value="EST43571.1"/>
    <property type="molecule type" value="Genomic_DNA"/>
</dbReference>
<evidence type="ECO:0000313" key="2">
    <source>
        <dbReference type="EMBL" id="KAH0577542.1"/>
    </source>
</evidence>
<dbReference type="VEuPathDB" id="GiardiaDB:SS50377_20896"/>
<dbReference type="EMBL" id="AUWU02000001">
    <property type="protein sequence ID" value="KAH0577542.1"/>
    <property type="molecule type" value="Genomic_DNA"/>
</dbReference>
<evidence type="ECO:0000313" key="1">
    <source>
        <dbReference type="EMBL" id="EST43571.1"/>
    </source>
</evidence>
<dbReference type="InterPro" id="IPR016024">
    <property type="entry name" value="ARM-type_fold"/>
</dbReference>
<dbReference type="SUPFAM" id="SSF48371">
    <property type="entry name" value="ARM repeat"/>
    <property type="match status" value="1"/>
</dbReference>